<evidence type="ECO:0000313" key="1">
    <source>
        <dbReference type="EMBL" id="KAI9913462.1"/>
    </source>
</evidence>
<comment type="caution">
    <text evidence="1">The sequence shown here is derived from an EMBL/GenBank/DDBJ whole genome shotgun (WGS) entry which is preliminary data.</text>
</comment>
<organism evidence="1 2">
    <name type="scientific">Peronosclerospora sorghi</name>
    <dbReference type="NCBI Taxonomy" id="230839"/>
    <lineage>
        <taxon>Eukaryota</taxon>
        <taxon>Sar</taxon>
        <taxon>Stramenopiles</taxon>
        <taxon>Oomycota</taxon>
        <taxon>Peronosporomycetes</taxon>
        <taxon>Peronosporales</taxon>
        <taxon>Peronosporaceae</taxon>
        <taxon>Peronosclerospora</taxon>
    </lineage>
</organism>
<evidence type="ECO:0000313" key="2">
    <source>
        <dbReference type="Proteomes" id="UP001163321"/>
    </source>
</evidence>
<accession>A0ACC0W3Z9</accession>
<keyword evidence="2" id="KW-1185">Reference proteome</keyword>
<sequence>MAMWWDQSIFSRSNDEAEKAAHKVEQPANGDGQLQGLAFADERGMYNTNAFSRGDCCRLHHVGPLAEFLFTLVELKFILALYKADKQAAAMKAAAHPTAYAAIVLSSTKPNDVSETSGRTRQDPSRFINCDENYNDTITIHDDEDGDRHGQTLKVVSSRDRDPTRSKRGPVHLNER</sequence>
<proteinExistence type="predicted"/>
<name>A0ACC0W3Z9_9STRA</name>
<reference evidence="1 2" key="1">
    <citation type="journal article" date="2022" name="bioRxiv">
        <title>The genome of the oomycete Peronosclerospora sorghi, a cosmopolitan pathogen of maize and sorghum, is inflated with dispersed pseudogenes.</title>
        <authorList>
            <person name="Fletcher K."/>
            <person name="Martin F."/>
            <person name="Isakeit T."/>
            <person name="Cavanaugh K."/>
            <person name="Magill C."/>
            <person name="Michelmore R."/>
        </authorList>
    </citation>
    <scope>NUCLEOTIDE SEQUENCE [LARGE SCALE GENOMIC DNA]</scope>
    <source>
        <strain evidence="1">P6</strain>
    </source>
</reference>
<gene>
    <name evidence="1" type="ORF">PsorP6_004995</name>
</gene>
<dbReference type="EMBL" id="CM047583">
    <property type="protein sequence ID" value="KAI9913462.1"/>
    <property type="molecule type" value="Genomic_DNA"/>
</dbReference>
<dbReference type="Proteomes" id="UP001163321">
    <property type="component" value="Chromosome 4"/>
</dbReference>
<protein>
    <submittedName>
        <fullName evidence="1">Uncharacterized protein</fullName>
    </submittedName>
</protein>